<keyword evidence="3" id="KW-1185">Reference proteome</keyword>
<dbReference type="OrthoDB" id="2100988at2759"/>
<keyword evidence="1" id="KW-1133">Transmembrane helix</keyword>
<protein>
    <submittedName>
        <fullName evidence="2">Uncharacterized protein</fullName>
    </submittedName>
</protein>
<organism evidence="2 3">
    <name type="scientific">Ectocarpus siliculosus</name>
    <name type="common">Brown alga</name>
    <name type="synonym">Conferva siliculosa</name>
    <dbReference type="NCBI Taxonomy" id="2880"/>
    <lineage>
        <taxon>Eukaryota</taxon>
        <taxon>Sar</taxon>
        <taxon>Stramenopiles</taxon>
        <taxon>Ochrophyta</taxon>
        <taxon>PX clade</taxon>
        <taxon>Phaeophyceae</taxon>
        <taxon>Ectocarpales</taxon>
        <taxon>Ectocarpaceae</taxon>
        <taxon>Ectocarpus</taxon>
    </lineage>
</organism>
<dbReference type="STRING" id="2880.D7G068"/>
<keyword evidence="1" id="KW-0812">Transmembrane</keyword>
<dbReference type="PANTHER" id="PTHR34286">
    <property type="entry name" value="TRANSMEMBRANE PROTEIN"/>
    <property type="match status" value="1"/>
</dbReference>
<dbReference type="AlphaFoldDB" id="D7G068"/>
<keyword evidence="1" id="KW-0472">Membrane</keyword>
<dbReference type="Proteomes" id="UP000002630">
    <property type="component" value="Unassembled WGS sequence"/>
</dbReference>
<accession>D7G068</accession>
<dbReference type="PANTHER" id="PTHR34286:SF1">
    <property type="entry name" value="TRANSMEMBRANE PROTEIN"/>
    <property type="match status" value="1"/>
</dbReference>
<dbReference type="InParanoid" id="D7G068"/>
<evidence type="ECO:0000313" key="2">
    <source>
        <dbReference type="EMBL" id="CBJ32950.1"/>
    </source>
</evidence>
<sequence>MGGGRHFHFPKHVWSPAGGWWVNPPHWKRNTGFAFVGIGLAFIAIARISSDRERRPIAPAFHIPSQRWCKHAKEDDPSLP</sequence>
<proteinExistence type="predicted"/>
<evidence type="ECO:0000313" key="3">
    <source>
        <dbReference type="Proteomes" id="UP000002630"/>
    </source>
</evidence>
<feature type="transmembrane region" description="Helical" evidence="1">
    <location>
        <begin position="31"/>
        <end position="48"/>
    </location>
</feature>
<evidence type="ECO:0000256" key="1">
    <source>
        <dbReference type="SAM" id="Phobius"/>
    </source>
</evidence>
<reference evidence="2 3" key="1">
    <citation type="journal article" date="2010" name="Nature">
        <title>The Ectocarpus genome and the independent evolution of multicellularity in brown algae.</title>
        <authorList>
            <person name="Cock J.M."/>
            <person name="Sterck L."/>
            <person name="Rouze P."/>
            <person name="Scornet D."/>
            <person name="Allen A.E."/>
            <person name="Amoutzias G."/>
            <person name="Anthouard V."/>
            <person name="Artiguenave F."/>
            <person name="Aury J.M."/>
            <person name="Badger J.H."/>
            <person name="Beszteri B."/>
            <person name="Billiau K."/>
            <person name="Bonnet E."/>
            <person name="Bothwell J.H."/>
            <person name="Bowler C."/>
            <person name="Boyen C."/>
            <person name="Brownlee C."/>
            <person name="Carrano C.J."/>
            <person name="Charrier B."/>
            <person name="Cho G.Y."/>
            <person name="Coelho S.M."/>
            <person name="Collen J."/>
            <person name="Corre E."/>
            <person name="Da Silva C."/>
            <person name="Delage L."/>
            <person name="Delaroque N."/>
            <person name="Dittami S.M."/>
            <person name="Doulbeau S."/>
            <person name="Elias M."/>
            <person name="Farnham G."/>
            <person name="Gachon C.M."/>
            <person name="Gschloessl B."/>
            <person name="Heesch S."/>
            <person name="Jabbari K."/>
            <person name="Jubin C."/>
            <person name="Kawai H."/>
            <person name="Kimura K."/>
            <person name="Kloareg B."/>
            <person name="Kupper F.C."/>
            <person name="Lang D."/>
            <person name="Le Bail A."/>
            <person name="Leblanc C."/>
            <person name="Lerouge P."/>
            <person name="Lohr M."/>
            <person name="Lopez P.J."/>
            <person name="Martens C."/>
            <person name="Maumus F."/>
            <person name="Michel G."/>
            <person name="Miranda-Saavedra D."/>
            <person name="Morales J."/>
            <person name="Moreau H."/>
            <person name="Motomura T."/>
            <person name="Nagasato C."/>
            <person name="Napoli C.A."/>
            <person name="Nelson D.R."/>
            <person name="Nyvall-Collen P."/>
            <person name="Peters A.F."/>
            <person name="Pommier C."/>
            <person name="Potin P."/>
            <person name="Poulain J."/>
            <person name="Quesneville H."/>
            <person name="Read B."/>
            <person name="Rensing S.A."/>
            <person name="Ritter A."/>
            <person name="Rousvoal S."/>
            <person name="Samanta M."/>
            <person name="Samson G."/>
            <person name="Schroeder D.C."/>
            <person name="Segurens B."/>
            <person name="Strittmatter M."/>
            <person name="Tonon T."/>
            <person name="Tregear J.W."/>
            <person name="Valentin K."/>
            <person name="von Dassow P."/>
            <person name="Yamagishi T."/>
            <person name="Van de Peer Y."/>
            <person name="Wincker P."/>
        </authorList>
    </citation>
    <scope>NUCLEOTIDE SEQUENCE [LARGE SCALE GENOMIC DNA]</scope>
    <source>
        <strain evidence="3">Ec32 / CCAP1310/4</strain>
    </source>
</reference>
<gene>
    <name evidence="2" type="ORF">Esi_0395_0011</name>
</gene>
<dbReference type="EMBL" id="FN649760">
    <property type="protein sequence ID" value="CBJ32950.1"/>
    <property type="molecule type" value="Genomic_DNA"/>
</dbReference>
<name>D7G068_ECTSI</name>